<gene>
    <name evidence="5" type="ORF">BRAN1462_LOCUS34368</name>
</gene>
<dbReference type="SMART" id="SM00368">
    <property type="entry name" value="LRR_RI"/>
    <property type="match status" value="5"/>
</dbReference>
<dbReference type="Pfam" id="PF13516">
    <property type="entry name" value="LRR_6"/>
    <property type="match status" value="4"/>
</dbReference>
<sequence>MTLAQGLACCGLGVSLSALFVLVLLVEPFHFLANARVPNAAALLHVVPANATDLSSTETQPTIAMPQHLWPNNMSELSREEINSRQTFWTTWICLTFGLTMVLGTSILAVPLPSERRDESMWQHHQRSLGVGATITHLILVTKIVVSAARSGRVSISWGLDWEGYAEVVGYLSAWLLAQSCAVRFLSPNAKFSSGAFATAMLKTTVPFVADPFDTLKDAVFAGIALAMPSTVAKAIGVISLTYLWGLHLGMIYFDESLRWELVQSYASVLFVPRLEAAPGAEQGCDEGTASGATEDWGDCTPFFEESGPSPGPGSQAWAWMLQQLLPHCAPSRQRWLMIEDGPQGLMALGLALAVGNVGPLITVVNVVLPLVRLIFAQLAYHPVVRQESVAAWLVRELLIAVKCGLQVRSHFCLVHLGAAGEAGATALARALETNRTLSRLDLRGSHSGDAGAITLARALEENRTLTELDLTGNDIGDAGALAIARALEANSTLTRLSLWGGNHIGDAGAAAIARALEANGTLTRLSLCGNRIGDVGAAALARALEANRTLKGLDLGENDIGDASTSPLSKHRPRVWW</sequence>
<dbReference type="InterPro" id="IPR027038">
    <property type="entry name" value="RanGap"/>
</dbReference>
<protein>
    <submittedName>
        <fullName evidence="5">Uncharacterized protein</fullName>
    </submittedName>
</protein>
<evidence type="ECO:0000256" key="1">
    <source>
        <dbReference type="ARBA" id="ARBA00022468"/>
    </source>
</evidence>
<dbReference type="InterPro" id="IPR032675">
    <property type="entry name" value="LRR_dom_sf"/>
</dbReference>
<accession>A0A6U6NZ99</accession>
<evidence type="ECO:0000256" key="3">
    <source>
        <dbReference type="ARBA" id="ARBA00022737"/>
    </source>
</evidence>
<dbReference type="PANTHER" id="PTHR24113:SF12">
    <property type="entry name" value="RAN GTPASE-ACTIVATING PROTEIN 1"/>
    <property type="match status" value="1"/>
</dbReference>
<organism evidence="5">
    <name type="scientific">Zooxanthella nutricula</name>
    <dbReference type="NCBI Taxonomy" id="1333877"/>
    <lineage>
        <taxon>Eukaryota</taxon>
        <taxon>Sar</taxon>
        <taxon>Alveolata</taxon>
        <taxon>Dinophyceae</taxon>
        <taxon>Peridiniales</taxon>
        <taxon>Peridiniales incertae sedis</taxon>
        <taxon>Zooxanthella</taxon>
    </lineage>
</organism>
<dbReference type="SUPFAM" id="SSF52047">
    <property type="entry name" value="RNI-like"/>
    <property type="match status" value="1"/>
</dbReference>
<evidence type="ECO:0000256" key="2">
    <source>
        <dbReference type="ARBA" id="ARBA00022614"/>
    </source>
</evidence>
<dbReference type="EMBL" id="HBGW01054166">
    <property type="protein sequence ID" value="CAD9590434.1"/>
    <property type="molecule type" value="Transcribed_RNA"/>
</dbReference>
<dbReference type="GO" id="GO:0048471">
    <property type="term" value="C:perinuclear region of cytoplasm"/>
    <property type="evidence" value="ECO:0007669"/>
    <property type="project" value="TreeGrafter"/>
</dbReference>
<dbReference type="InterPro" id="IPR001611">
    <property type="entry name" value="Leu-rich_rpt"/>
</dbReference>
<reference evidence="5" key="1">
    <citation type="submission" date="2021-01" db="EMBL/GenBank/DDBJ databases">
        <authorList>
            <person name="Corre E."/>
            <person name="Pelletier E."/>
            <person name="Niang G."/>
            <person name="Scheremetjew M."/>
            <person name="Finn R."/>
            <person name="Kale V."/>
            <person name="Holt S."/>
            <person name="Cochrane G."/>
            <person name="Meng A."/>
            <person name="Brown T."/>
            <person name="Cohen L."/>
        </authorList>
    </citation>
    <scope>NUCLEOTIDE SEQUENCE</scope>
    <source>
        <strain evidence="5">RCC3387</strain>
    </source>
</reference>
<name>A0A6U6NZ99_9DINO</name>
<dbReference type="GO" id="GO:0005829">
    <property type="term" value="C:cytosol"/>
    <property type="evidence" value="ECO:0007669"/>
    <property type="project" value="TreeGrafter"/>
</dbReference>
<keyword evidence="4" id="KW-1133">Transmembrane helix</keyword>
<dbReference type="PANTHER" id="PTHR24113">
    <property type="entry name" value="RAN GTPASE-ACTIVATING PROTEIN 1"/>
    <property type="match status" value="1"/>
</dbReference>
<dbReference type="Gene3D" id="3.80.10.10">
    <property type="entry name" value="Ribonuclease Inhibitor"/>
    <property type="match status" value="2"/>
</dbReference>
<keyword evidence="3" id="KW-0677">Repeat</keyword>
<evidence type="ECO:0000256" key="4">
    <source>
        <dbReference type="SAM" id="Phobius"/>
    </source>
</evidence>
<feature type="transmembrane region" description="Helical" evidence="4">
    <location>
        <begin position="7"/>
        <end position="26"/>
    </location>
</feature>
<dbReference type="GO" id="GO:0005634">
    <property type="term" value="C:nucleus"/>
    <property type="evidence" value="ECO:0007669"/>
    <property type="project" value="TreeGrafter"/>
</dbReference>
<keyword evidence="4" id="KW-0812">Transmembrane</keyword>
<evidence type="ECO:0000313" key="5">
    <source>
        <dbReference type="EMBL" id="CAD9590434.1"/>
    </source>
</evidence>
<feature type="transmembrane region" description="Helical" evidence="4">
    <location>
        <begin position="129"/>
        <end position="148"/>
    </location>
</feature>
<proteinExistence type="predicted"/>
<dbReference type="GO" id="GO:0031267">
    <property type="term" value="F:small GTPase binding"/>
    <property type="evidence" value="ECO:0007669"/>
    <property type="project" value="TreeGrafter"/>
</dbReference>
<dbReference type="GO" id="GO:0005096">
    <property type="term" value="F:GTPase activator activity"/>
    <property type="evidence" value="ECO:0007669"/>
    <property type="project" value="UniProtKB-KW"/>
</dbReference>
<keyword evidence="4" id="KW-0472">Membrane</keyword>
<dbReference type="GO" id="GO:0006913">
    <property type="term" value="P:nucleocytoplasmic transport"/>
    <property type="evidence" value="ECO:0007669"/>
    <property type="project" value="TreeGrafter"/>
</dbReference>
<keyword evidence="2" id="KW-0433">Leucine-rich repeat</keyword>
<feature type="transmembrane region" description="Helical" evidence="4">
    <location>
        <begin position="89"/>
        <end position="109"/>
    </location>
</feature>
<keyword evidence="1" id="KW-0343">GTPase activation</keyword>
<dbReference type="AlphaFoldDB" id="A0A6U6NZ99"/>